<evidence type="ECO:0000256" key="1">
    <source>
        <dbReference type="ARBA" id="ARBA00022679"/>
    </source>
</evidence>
<reference evidence="4 5" key="1">
    <citation type="journal article" date="2016" name="Genome Announc.">
        <title>Complete Genome and Plasmid Sequences for Rhodococcus fascians D188 and Draft Sequences for Rhodococcus Isolates PBTS 1 and PBTS 2.</title>
        <authorList>
            <person name="Stamler R.A."/>
            <person name="Vereecke D."/>
            <person name="Zhang Y."/>
            <person name="Schilkey F."/>
            <person name="Devitt N."/>
            <person name="Randall J.J."/>
        </authorList>
    </citation>
    <scope>NUCLEOTIDE SEQUENCE [LARGE SCALE GENOMIC DNA]</scope>
    <source>
        <strain evidence="4 5">PBTS2</strain>
    </source>
</reference>
<dbReference type="EC" id="2.3.1.189" evidence="4"/>
<dbReference type="PANTHER" id="PTHR43877">
    <property type="entry name" value="AMINOALKYLPHOSPHONATE N-ACETYLTRANSFERASE-RELATED-RELATED"/>
    <property type="match status" value="1"/>
</dbReference>
<dbReference type="PROSITE" id="PS51186">
    <property type="entry name" value="GNAT"/>
    <property type="match status" value="1"/>
</dbReference>
<reference evidence="5" key="2">
    <citation type="submission" date="2016-04" db="EMBL/GenBank/DDBJ databases">
        <title>Complete Genome and Plasmid Sequences for Rhodococcus fascians D188 and Draft Sequences for Rhodococcus spp. Isolates PBTS 1 and PBTS 2.</title>
        <authorList>
            <person name="Stamer R."/>
            <person name="Vereecke D."/>
            <person name="Zhang Y."/>
            <person name="Schilkey F."/>
            <person name="Devitt N."/>
            <person name="Randall J."/>
        </authorList>
    </citation>
    <scope>NUCLEOTIDE SEQUENCE [LARGE SCALE GENOMIC DNA]</scope>
    <source>
        <strain evidence="5">PBTS2</strain>
    </source>
</reference>
<dbReference type="Proteomes" id="UP000076038">
    <property type="component" value="Chromosome"/>
</dbReference>
<gene>
    <name evidence="4" type="primary">mshD_2</name>
    <name evidence="4" type="ORF">A3Q41_01455</name>
</gene>
<dbReference type="Pfam" id="PF00583">
    <property type="entry name" value="Acetyltransf_1"/>
    <property type="match status" value="1"/>
</dbReference>
<keyword evidence="1 4" id="KW-0808">Transferase</keyword>
<dbReference type="SUPFAM" id="SSF55729">
    <property type="entry name" value="Acyl-CoA N-acyltransferases (Nat)"/>
    <property type="match status" value="1"/>
</dbReference>
<dbReference type="AlphaFoldDB" id="A0A143QHX9"/>
<evidence type="ECO:0000313" key="4">
    <source>
        <dbReference type="EMBL" id="AMY22763.1"/>
    </source>
</evidence>
<dbReference type="Gene3D" id="3.40.630.30">
    <property type="match status" value="1"/>
</dbReference>
<evidence type="ECO:0000313" key="5">
    <source>
        <dbReference type="Proteomes" id="UP000076038"/>
    </source>
</evidence>
<dbReference type="PATRIC" id="fig|1653479.3.peg.1475"/>
<dbReference type="RefSeq" id="WP_048319285.1">
    <property type="nucleotide sequence ID" value="NZ_CP015220.1"/>
</dbReference>
<dbReference type="KEGG" id="rhs:A3Q41_01455"/>
<proteinExistence type="predicted"/>
<protein>
    <submittedName>
        <fullName evidence="4">Mycothiol acetyltransferase</fullName>
        <ecNumber evidence="4">2.3.1.189</ecNumber>
    </submittedName>
</protein>
<dbReference type="GO" id="GO:0035447">
    <property type="term" value="F:mycothiol synthase activity"/>
    <property type="evidence" value="ECO:0007669"/>
    <property type="project" value="UniProtKB-EC"/>
</dbReference>
<dbReference type="EMBL" id="CP015220">
    <property type="protein sequence ID" value="AMY22763.1"/>
    <property type="molecule type" value="Genomic_DNA"/>
</dbReference>
<organism evidence="4 5">
    <name type="scientific">Rhodococcoides fascians</name>
    <name type="common">Rhodococcus fascians</name>
    <dbReference type="NCBI Taxonomy" id="1828"/>
    <lineage>
        <taxon>Bacteria</taxon>
        <taxon>Bacillati</taxon>
        <taxon>Actinomycetota</taxon>
        <taxon>Actinomycetes</taxon>
        <taxon>Mycobacteriales</taxon>
        <taxon>Nocardiaceae</taxon>
        <taxon>Rhodococcoides</taxon>
    </lineage>
</organism>
<dbReference type="CDD" id="cd04301">
    <property type="entry name" value="NAT_SF"/>
    <property type="match status" value="1"/>
</dbReference>
<dbReference type="PANTHER" id="PTHR43877:SF1">
    <property type="entry name" value="ACETYLTRANSFERASE"/>
    <property type="match status" value="1"/>
</dbReference>
<dbReference type="InterPro" id="IPR050832">
    <property type="entry name" value="Bact_Acetyltransf"/>
</dbReference>
<keyword evidence="5" id="KW-1185">Reference proteome</keyword>
<accession>A0A143QHX9</accession>
<feature type="domain" description="N-acetyltransferase" evidence="3">
    <location>
        <begin position="13"/>
        <end position="163"/>
    </location>
</feature>
<sequence length="163" mass="18368">MVTIVPYVPRYRAELLALSLRAWEPVFPLVQEAVPWFVYDCFYPQGWQARQYDDLASVVDDEPESVDVAVDGDTPVGWVCTRLHPNDDMGEVYVLVVDPAQQRAGVGRALLDRSFARVRSAGMRMVMVETGDDPGHAPARSVYGKSGFERWPVARYFKDLADD</sequence>
<dbReference type="InterPro" id="IPR000182">
    <property type="entry name" value="GNAT_dom"/>
</dbReference>
<dbReference type="OrthoDB" id="9803233at2"/>
<evidence type="ECO:0000259" key="3">
    <source>
        <dbReference type="PROSITE" id="PS51186"/>
    </source>
</evidence>
<dbReference type="InterPro" id="IPR016181">
    <property type="entry name" value="Acyl_CoA_acyltransferase"/>
</dbReference>
<keyword evidence="2 4" id="KW-0012">Acyltransferase</keyword>
<name>A0A143QHX9_RHOFA</name>
<evidence type="ECO:0000256" key="2">
    <source>
        <dbReference type="ARBA" id="ARBA00023315"/>
    </source>
</evidence>